<dbReference type="GO" id="GO:0016020">
    <property type="term" value="C:membrane"/>
    <property type="evidence" value="ECO:0007669"/>
    <property type="project" value="TreeGrafter"/>
</dbReference>
<dbReference type="EMBL" id="KQ965731">
    <property type="protein sequence ID" value="KXS22333.1"/>
    <property type="molecule type" value="Genomic_DNA"/>
</dbReference>
<evidence type="ECO:0000313" key="5">
    <source>
        <dbReference type="Proteomes" id="UP000070544"/>
    </source>
</evidence>
<sequence length="2255" mass="243100">MAFNADFGAFSPPGGSTLPPAAATSSSSSGASFPASFAAFPAASSSLSNGTQSPFSATRNPSIKPDSGLETRLDAAALKFEEGKVFATGHQDKWEHNLFLWLGALEKALTGASKDAIKPHQAEVEKTLLSILALPFSFASTAALASPPSTNSPTSLSSPPRPTRSVRSLVARCFKALFTYGEGRNVFDMVVALQKELTKVVNDKDGTTKIAYISTLGNLHHDFPSPIFSLLPESLSLMLRILSITARSHPPSDPGLVPQRFESSVAITKLVLGSGRKVDLSQAKDILKTCREGLKIAVMGIRGVSAECWHAVVTHTRLPPPPTIKDLDHDLLHPLYKHTFESATYPVRRSTASLVASILTMTQQHVPTVTASTAGQDAVAVMGLAIGLQGMLGILGSNFANAKTLQARLGLVQAYASLFRSKGIKWVESNYTVLAQHVLETTCGPKATYWSVAPGNATAMWSSSGCARSPGLQARDMAKYLLREVMGKMMTEAGKEKAVGSLVDIVKKSKGGQGSEPTSKWAIIAALNEIAALVNDLGTGWTGGQDVVDQLIGLLNHPSHSVTISAAWTLRCVCLAEPMYLSKLVAAITNQLQRDSTLLASFSAQGEKDPSANVGKTELFHRLSSHSLAVACLNSIIPHRPLYSSFDLASRVFALSTSLLRSASSGKDYRTMGVQASVAWTLVGSIMGLGPQFVKVHLSQLLLVWKNQFPKPGPKDAQVARSYDEWCFLLESRGAALAALLAFLAWCGAKLVTLDVAKRIVVCLNNTVSFLGTLPERYPEGDDIPGSGGASGYRLVDREHVVRKRLFDCYRHTTPSSTYESMQPTLLGLSIEVFTPDVIEQPIQGTKEVVRTVVGKTMGLKEAGIMNGLVTGMSVHVAYEVDGEVEKGVSRITRADTDVEVIESQLDRPTIHAPEHDPAVLCFKLDIPHTSPNTPPDPHRIMCPSRPPPNIDVVDSAVEIFAMIFPLQTTKVQEQIIERLVKSVRAHLERDKAIAATKKGGREQPGLGYSVHMNVITALLGVLKYVGKRKGAIASPKVGEYMQNVVQIALTHEEASMRAIASETLGRLAHAMSTATFINPFIQSLIDEIVNNTQPEARAGAVLALGCTFSHVGGMAGASHLKTVVQILHTLSADPHPLVHTWALNALWLTVDGAGLMYGPYVKQTLSLVAKLYMAESHEPVTKHAMGNYEGNTDVYPSLARILNAIVGVLGPELEATPSLRSLVLGLYESFRADEDPFVMVEAIRCIQQLILFAPKSLELSSLIPFLQFQLAQDQYSQLQLLRKACVTCLYQLVQRDPGSVLENATSGLEEQLFGLLDTEIDDQIRDEIKDILIGLLKFVAVVNPSRWLDLCKKVLSKSGASAAVNDVSEPAAGTDDGMSGSPVAPGGVSAVTGGEVDDDENFLQVEHSDAQDNEAPTSGASTKAKLTVILLPRWKTHLFALFCLRKLIAEVFASGRQEHIDLALAREAKKNLIKTRSSTNRGDFLILRLNDLIRMAFAAATAPVNDLRLGGLDLLEDLLGRFGSAPDPDFEEHALLEQYQAQISAALNPAFSPDSPPEIMATACRVCASYIGSGINKDLSTLSRVLKLLTNSLERCKETSNPSTESVSPHATIMVKLAIQKAWAELHAAGFTHPYLKEVVMPIIDVLAGLWISTLCEYARLKLEGDLLPSLPVSVGSANEGASSTSMYMEATQDVILPFYRESWVVLLRCVSSLVSMKNSIILKELKPTEDSGTLSPTFNILVGLCVEELTTKMSVGADGLSSPTQFAMPRSVEGTVSSNQICVSAMKSFFDPEVSGGRAVFLDKVFYLELLSVFERLLDSSDVSVQIALVQTVGQIISTYGIEYLRDESSDGFTPGSLENISSPTRENGGTIMNLNGSISQYSKLFHTMRFFIKVFDYHVPLLSDGSAALPKLSSGKDASSEQLSLLIVTLEAFARLVAIQSDIAVKLEMLPSFLFVWFAVIRETYALPVAPRALACLKEVFEGSEAACQEESAVSLARIVQRLCKNLLELSKEPNPSTPDSKPPVTVDQEAINRNTLLGVVVLVTLCPRSTLQKQITASLVDAIKGLLESTTLTSNLVALQSVKSLLALSVKPDTSVAGTTFVRFLVPPVALFVHRVAIALHSDQGAAGRQPALEEALRVLLIVYTLAAGDEKKLNVLALLIPTFISILVDLPSDTSSFRFAHSAAGQAHHLSAATLMQLAGQNPAAVRVVIAALPEVARTKLERAFRYEVQVVKEREAQQAGPKIQLKMAF</sequence>
<dbReference type="InterPro" id="IPR046837">
    <property type="entry name" value="Laa1/Sip1/HEATR5-like_HEAT"/>
</dbReference>
<feature type="region of interest" description="Disordered" evidence="2">
    <location>
        <begin position="1"/>
        <end position="32"/>
    </location>
</feature>
<keyword evidence="5" id="KW-1185">Reference proteome</keyword>
<dbReference type="Pfam" id="PF25808">
    <property type="entry name" value="TPR_LAA1_C"/>
    <property type="match status" value="1"/>
</dbReference>
<dbReference type="Pfam" id="PF20210">
    <property type="entry name" value="Laa1_Sip1_HTR5"/>
    <property type="match status" value="1"/>
</dbReference>
<dbReference type="GO" id="GO:0005829">
    <property type="term" value="C:cytosol"/>
    <property type="evidence" value="ECO:0007669"/>
    <property type="project" value="GOC"/>
</dbReference>
<accession>A0A139B0K2</accession>
<dbReference type="GO" id="GO:0042147">
    <property type="term" value="P:retrograde transport, endosome to Golgi"/>
    <property type="evidence" value="ECO:0007669"/>
    <property type="project" value="TreeGrafter"/>
</dbReference>
<dbReference type="Proteomes" id="UP000070544">
    <property type="component" value="Unassembled WGS sequence"/>
</dbReference>
<evidence type="ECO:0000313" key="4">
    <source>
        <dbReference type="EMBL" id="KXS22333.1"/>
    </source>
</evidence>
<dbReference type="OrthoDB" id="192608at2759"/>
<dbReference type="SUPFAM" id="SSF48371">
    <property type="entry name" value="ARM repeat"/>
    <property type="match status" value="2"/>
</dbReference>
<evidence type="ECO:0000256" key="1">
    <source>
        <dbReference type="ARBA" id="ARBA00008304"/>
    </source>
</evidence>
<dbReference type="Pfam" id="PF25468">
    <property type="entry name" value="HEAT_HEATR5A"/>
    <property type="match status" value="1"/>
</dbReference>
<dbReference type="GO" id="GO:0005794">
    <property type="term" value="C:Golgi apparatus"/>
    <property type="evidence" value="ECO:0007669"/>
    <property type="project" value="TreeGrafter"/>
</dbReference>
<dbReference type="InterPro" id="IPR011989">
    <property type="entry name" value="ARM-like"/>
</dbReference>
<dbReference type="GO" id="GO:0008104">
    <property type="term" value="P:intracellular protein localization"/>
    <property type="evidence" value="ECO:0007669"/>
    <property type="project" value="TreeGrafter"/>
</dbReference>
<dbReference type="InterPro" id="IPR057981">
    <property type="entry name" value="TPR_LAA1-like_C"/>
</dbReference>
<feature type="compositionally biased region" description="Polar residues" evidence="2">
    <location>
        <begin position="49"/>
        <end position="61"/>
    </location>
</feature>
<name>A0A139B0K2_GONPJ</name>
<proteinExistence type="inferred from homology"/>
<evidence type="ECO:0000259" key="3">
    <source>
        <dbReference type="Pfam" id="PF25808"/>
    </source>
</evidence>
<dbReference type="Gene3D" id="1.25.10.10">
    <property type="entry name" value="Leucine-rich Repeat Variant"/>
    <property type="match status" value="1"/>
</dbReference>
<dbReference type="PANTHER" id="PTHR21663:SF0">
    <property type="entry name" value="HEAT REPEAT-CONTAINING PROTEIN 5B"/>
    <property type="match status" value="1"/>
</dbReference>
<feature type="region of interest" description="Disordered" evidence="2">
    <location>
        <begin position="44"/>
        <end position="68"/>
    </location>
</feature>
<comment type="similarity">
    <text evidence="1">Belongs to the HEATR5 family.</text>
</comment>
<organism evidence="4 5">
    <name type="scientific">Gonapodya prolifera (strain JEL478)</name>
    <name type="common">Monoblepharis prolifera</name>
    <dbReference type="NCBI Taxonomy" id="1344416"/>
    <lineage>
        <taxon>Eukaryota</taxon>
        <taxon>Fungi</taxon>
        <taxon>Fungi incertae sedis</taxon>
        <taxon>Chytridiomycota</taxon>
        <taxon>Chytridiomycota incertae sedis</taxon>
        <taxon>Monoblepharidomycetes</taxon>
        <taxon>Monoblepharidales</taxon>
        <taxon>Gonapodyaceae</taxon>
        <taxon>Gonapodya</taxon>
    </lineage>
</organism>
<gene>
    <name evidence="4" type="ORF">M427DRAFT_65329</name>
</gene>
<dbReference type="OMA" id="YAFTWHS"/>
<evidence type="ECO:0000256" key="2">
    <source>
        <dbReference type="SAM" id="MobiDB-lite"/>
    </source>
</evidence>
<feature type="domain" description="LAA1-like C-terminal TPR repeats" evidence="3">
    <location>
        <begin position="2058"/>
        <end position="2241"/>
    </location>
</feature>
<dbReference type="PANTHER" id="PTHR21663">
    <property type="entry name" value="HYPOTHETICAL HEAT DOMAIN-CONTAINING"/>
    <property type="match status" value="1"/>
</dbReference>
<dbReference type="InterPro" id="IPR016024">
    <property type="entry name" value="ARM-type_fold"/>
</dbReference>
<feature type="region of interest" description="Disordered" evidence="2">
    <location>
        <begin position="1368"/>
        <end position="1392"/>
    </location>
</feature>
<reference evidence="4 5" key="1">
    <citation type="journal article" date="2015" name="Genome Biol. Evol.">
        <title>Phylogenomic analyses indicate that early fungi evolved digesting cell walls of algal ancestors of land plants.</title>
        <authorList>
            <person name="Chang Y."/>
            <person name="Wang S."/>
            <person name="Sekimoto S."/>
            <person name="Aerts A.L."/>
            <person name="Choi C."/>
            <person name="Clum A."/>
            <person name="LaButti K.M."/>
            <person name="Lindquist E.A."/>
            <person name="Yee Ngan C."/>
            <person name="Ohm R.A."/>
            <person name="Salamov A.A."/>
            <person name="Grigoriev I.V."/>
            <person name="Spatafora J.W."/>
            <person name="Berbee M.L."/>
        </authorList>
    </citation>
    <scope>NUCLEOTIDE SEQUENCE [LARGE SCALE GENOMIC DNA]</scope>
    <source>
        <strain evidence="4 5">JEL478</strain>
    </source>
</reference>
<protein>
    <recommendedName>
        <fullName evidence="3">LAA1-like C-terminal TPR repeats domain-containing protein</fullName>
    </recommendedName>
</protein>
<dbReference type="STRING" id="1344416.A0A139B0K2"/>
<dbReference type="GO" id="GO:0030139">
    <property type="term" value="C:endocytic vesicle"/>
    <property type="evidence" value="ECO:0007669"/>
    <property type="project" value="TreeGrafter"/>
</dbReference>
<dbReference type="InterPro" id="IPR040108">
    <property type="entry name" value="Laa1/Sip1/HEATR5"/>
</dbReference>
<feature type="compositionally biased region" description="Low complexity" evidence="2">
    <location>
        <begin position="15"/>
        <end position="32"/>
    </location>
</feature>
<dbReference type="GO" id="GO:0006897">
    <property type="term" value="P:endocytosis"/>
    <property type="evidence" value="ECO:0007669"/>
    <property type="project" value="TreeGrafter"/>
</dbReference>